<sequence>MNQHQTSNHDQWFHSCYDGEDQDDGCQNELSIKPSQEEADRLELLLTNVGFDGHTFDNTFSLTREDAALLKDFLTNWLRKQ</sequence>
<evidence type="ECO:0000313" key="2">
    <source>
        <dbReference type="Proteomes" id="UP000616837"/>
    </source>
</evidence>
<organism evidence="1 2">
    <name type="scientific">Limosilactobacillus avistercoris</name>
    <dbReference type="NCBI Taxonomy" id="2762243"/>
    <lineage>
        <taxon>Bacteria</taxon>
        <taxon>Bacillati</taxon>
        <taxon>Bacillota</taxon>
        <taxon>Bacilli</taxon>
        <taxon>Lactobacillales</taxon>
        <taxon>Lactobacillaceae</taxon>
        <taxon>Limosilactobacillus</taxon>
    </lineage>
</organism>
<dbReference type="EMBL" id="JACSQW010000014">
    <property type="protein sequence ID" value="MBD7895280.1"/>
    <property type="molecule type" value="Genomic_DNA"/>
</dbReference>
<evidence type="ECO:0000313" key="1">
    <source>
        <dbReference type="EMBL" id="MBD7895280.1"/>
    </source>
</evidence>
<protein>
    <submittedName>
        <fullName evidence="1">Uncharacterized protein</fullName>
    </submittedName>
</protein>
<keyword evidence="2" id="KW-1185">Reference proteome</keyword>
<dbReference type="Proteomes" id="UP000616837">
    <property type="component" value="Unassembled WGS sequence"/>
</dbReference>
<dbReference type="RefSeq" id="WP_191684610.1">
    <property type="nucleotide sequence ID" value="NZ_JACSQW010000014.1"/>
</dbReference>
<reference evidence="1 2" key="1">
    <citation type="submission" date="2020-08" db="EMBL/GenBank/DDBJ databases">
        <title>A Genomic Blueprint of the Chicken Gut Microbiome.</title>
        <authorList>
            <person name="Gilroy R."/>
            <person name="Ravi A."/>
            <person name="Getino M."/>
            <person name="Pursley I."/>
            <person name="Horton D.L."/>
            <person name="Alikhan N.-F."/>
            <person name="Baker D."/>
            <person name="Gharbi K."/>
            <person name="Hall N."/>
            <person name="Watson M."/>
            <person name="Adriaenssens E.M."/>
            <person name="Foster-Nyarko E."/>
            <person name="Jarju S."/>
            <person name="Secka A."/>
            <person name="Antonio M."/>
            <person name="Oren A."/>
            <person name="Chaudhuri R."/>
            <person name="La Ragione R.M."/>
            <person name="Hildebrand F."/>
            <person name="Pallen M.J."/>
        </authorList>
    </citation>
    <scope>NUCLEOTIDE SEQUENCE [LARGE SCALE GENOMIC DNA]</scope>
    <source>
        <strain evidence="1 2">Sa3CUN2</strain>
    </source>
</reference>
<comment type="caution">
    <text evidence="1">The sequence shown here is derived from an EMBL/GenBank/DDBJ whole genome shotgun (WGS) entry which is preliminary data.</text>
</comment>
<name>A0ABR8PDA9_9LACO</name>
<proteinExistence type="predicted"/>
<gene>
    <name evidence="1" type="ORF">H9564_06135</name>
</gene>
<accession>A0ABR8PDA9</accession>